<feature type="compositionally biased region" description="Low complexity" evidence="8">
    <location>
        <begin position="25"/>
        <end position="37"/>
    </location>
</feature>
<protein>
    <submittedName>
        <fullName evidence="10">Murein L,D-transpeptidase</fullName>
    </submittedName>
</protein>
<comment type="similarity">
    <text evidence="2">Belongs to the YkuD family.</text>
</comment>
<dbReference type="Gene3D" id="1.10.101.10">
    <property type="entry name" value="PGBD-like superfamily/PGBD"/>
    <property type="match status" value="1"/>
</dbReference>
<dbReference type="Proteomes" id="UP000248795">
    <property type="component" value="Unassembled WGS sequence"/>
</dbReference>
<feature type="domain" description="L,D-TPase catalytic" evidence="9">
    <location>
        <begin position="184"/>
        <end position="358"/>
    </location>
</feature>
<accession>A0A2W2BSM0</accession>
<dbReference type="GO" id="GO:0008360">
    <property type="term" value="P:regulation of cell shape"/>
    <property type="evidence" value="ECO:0007669"/>
    <property type="project" value="UniProtKB-UniRule"/>
</dbReference>
<name>A0A2W2BSM0_9HYPH</name>
<dbReference type="PROSITE" id="PS52029">
    <property type="entry name" value="LD_TPASE"/>
    <property type="match status" value="1"/>
</dbReference>
<feature type="active site" description="Nucleophile" evidence="7">
    <location>
        <position position="334"/>
    </location>
</feature>
<keyword evidence="6 7" id="KW-0961">Cell wall biogenesis/degradation</keyword>
<organism evidence="10 11">
    <name type="scientific">Aestuariivirga litoralis</name>
    <dbReference type="NCBI Taxonomy" id="2650924"/>
    <lineage>
        <taxon>Bacteria</taxon>
        <taxon>Pseudomonadati</taxon>
        <taxon>Pseudomonadota</taxon>
        <taxon>Alphaproteobacteria</taxon>
        <taxon>Hyphomicrobiales</taxon>
        <taxon>Aestuariivirgaceae</taxon>
        <taxon>Aestuariivirga</taxon>
    </lineage>
</organism>
<feature type="region of interest" description="Disordered" evidence="8">
    <location>
        <begin position="16"/>
        <end position="37"/>
    </location>
</feature>
<dbReference type="GO" id="GO:0071555">
    <property type="term" value="P:cell wall organization"/>
    <property type="evidence" value="ECO:0007669"/>
    <property type="project" value="UniProtKB-UniRule"/>
</dbReference>
<evidence type="ECO:0000256" key="4">
    <source>
        <dbReference type="ARBA" id="ARBA00022960"/>
    </source>
</evidence>
<evidence type="ECO:0000313" key="11">
    <source>
        <dbReference type="Proteomes" id="UP000248795"/>
    </source>
</evidence>
<dbReference type="UniPathway" id="UPA00219"/>
<feature type="active site" description="Proton donor/acceptor" evidence="7">
    <location>
        <position position="315"/>
    </location>
</feature>
<evidence type="ECO:0000256" key="6">
    <source>
        <dbReference type="ARBA" id="ARBA00023316"/>
    </source>
</evidence>
<dbReference type="CDD" id="cd16913">
    <property type="entry name" value="YkuD_like"/>
    <property type="match status" value="1"/>
</dbReference>
<comment type="pathway">
    <text evidence="1 7">Cell wall biogenesis; peptidoglycan biosynthesis.</text>
</comment>
<dbReference type="InterPro" id="IPR002477">
    <property type="entry name" value="Peptidoglycan-bd-like"/>
</dbReference>
<dbReference type="EMBL" id="QKVK01000001">
    <property type="protein sequence ID" value="PZF78677.1"/>
    <property type="molecule type" value="Genomic_DNA"/>
</dbReference>
<dbReference type="InterPro" id="IPR036365">
    <property type="entry name" value="PGBD-like_sf"/>
</dbReference>
<dbReference type="Pfam" id="PF03734">
    <property type="entry name" value="YkuD"/>
    <property type="match status" value="1"/>
</dbReference>
<proteinExistence type="inferred from homology"/>
<dbReference type="InterPro" id="IPR052905">
    <property type="entry name" value="LD-transpeptidase_YkuD-like"/>
</dbReference>
<evidence type="ECO:0000256" key="7">
    <source>
        <dbReference type="PROSITE-ProRule" id="PRU01373"/>
    </source>
</evidence>
<keyword evidence="5 7" id="KW-0573">Peptidoglycan synthesis</keyword>
<evidence type="ECO:0000256" key="1">
    <source>
        <dbReference type="ARBA" id="ARBA00004752"/>
    </source>
</evidence>
<evidence type="ECO:0000313" key="10">
    <source>
        <dbReference type="EMBL" id="PZF78677.1"/>
    </source>
</evidence>
<dbReference type="GO" id="GO:0016740">
    <property type="term" value="F:transferase activity"/>
    <property type="evidence" value="ECO:0007669"/>
    <property type="project" value="UniProtKB-KW"/>
</dbReference>
<dbReference type="GO" id="GO:0009252">
    <property type="term" value="P:peptidoglycan biosynthetic process"/>
    <property type="evidence" value="ECO:0007669"/>
    <property type="project" value="UniProtKB-UniPathway"/>
</dbReference>
<keyword evidence="3" id="KW-0808">Transferase</keyword>
<dbReference type="SUPFAM" id="SSF141523">
    <property type="entry name" value="L,D-transpeptidase catalytic domain-like"/>
    <property type="match status" value="1"/>
</dbReference>
<dbReference type="InterPro" id="IPR038063">
    <property type="entry name" value="Transpep_catalytic_dom"/>
</dbReference>
<evidence type="ECO:0000259" key="9">
    <source>
        <dbReference type="PROSITE" id="PS52029"/>
    </source>
</evidence>
<reference evidence="11" key="1">
    <citation type="submission" date="2018-06" db="EMBL/GenBank/DDBJ databases">
        <title>Aestuariibacter litoralis strain KCTC 52945T.</title>
        <authorList>
            <person name="Li X."/>
            <person name="Salam N."/>
            <person name="Li J.-L."/>
            <person name="Chen Y.-M."/>
            <person name="Yang Z.-W."/>
            <person name="Zhang L.-Y."/>
            <person name="Han M.-X."/>
            <person name="Xiao M."/>
            <person name="Li W.-J."/>
        </authorList>
    </citation>
    <scope>NUCLEOTIDE SEQUENCE [LARGE SCALE GENOMIC DNA]</scope>
    <source>
        <strain evidence="11">KCTC 52945</strain>
    </source>
</reference>
<dbReference type="GO" id="GO:0004180">
    <property type="term" value="F:carboxypeptidase activity"/>
    <property type="evidence" value="ECO:0007669"/>
    <property type="project" value="UniProtKB-ARBA"/>
</dbReference>
<evidence type="ECO:0000256" key="2">
    <source>
        <dbReference type="ARBA" id="ARBA00005992"/>
    </source>
</evidence>
<dbReference type="PANTHER" id="PTHR41533:SF1">
    <property type="entry name" value="L,D-TRANSPEPTIDASE YCBB-RELATED"/>
    <property type="match status" value="1"/>
</dbReference>
<keyword evidence="4 7" id="KW-0133">Cell shape</keyword>
<dbReference type="PANTHER" id="PTHR41533">
    <property type="entry name" value="L,D-TRANSPEPTIDASE HI_1667-RELATED"/>
    <property type="match status" value="1"/>
</dbReference>
<comment type="caution">
    <text evidence="10">The sequence shown here is derived from an EMBL/GenBank/DDBJ whole genome shotgun (WGS) entry which is preliminary data.</text>
</comment>
<dbReference type="SUPFAM" id="SSF47090">
    <property type="entry name" value="PGBD-like"/>
    <property type="match status" value="1"/>
</dbReference>
<keyword evidence="11" id="KW-1185">Reference proteome</keyword>
<gene>
    <name evidence="10" type="ORF">DK847_02415</name>
</gene>
<dbReference type="AlphaFoldDB" id="A0A2W2BSM0"/>
<evidence type="ECO:0000256" key="3">
    <source>
        <dbReference type="ARBA" id="ARBA00022679"/>
    </source>
</evidence>
<dbReference type="InterPro" id="IPR005490">
    <property type="entry name" value="LD_TPept_cat_dom"/>
</dbReference>
<dbReference type="RefSeq" id="WP_111196005.1">
    <property type="nucleotide sequence ID" value="NZ_QKVK01000001.1"/>
</dbReference>
<dbReference type="InterPro" id="IPR036366">
    <property type="entry name" value="PGBDSf"/>
</dbReference>
<sequence>MGSLLAMGATALAQEPTFTSSLTSPEPGQQAPAKKAKAGGLATQTEIVAGQDQQPMLSLNSAAAMEGAIAMYEEIVAGGGWEELASRTLKKGAKGEAVIALRQRLIRENYLPFDSLSSETASVYDAELMEAVRAFQVNHGILPSGIVAEKTLAELNVPAETRLGMLRENLTRVQAYSQDLTGDFAILVNIPGAQLETVEYGHVYSRHNIVVGKQERPSPTLASKVSDINFNPYWKIPASIVERDIVPKYMEDPSYLAQMHIRIFDGVEGPEVDPALIDWTTTPPDRYFFRQEPGSHNSLGAVKINFPNKFMVYMHDTPHRELFGRNVRFESSGCVRIDQVQTVVKWILDRTQTPLDEATYEALVNSTEQYEQPVENGPDVRWMYLTAWATDDGRVNFRPDVYGLDGTDFVFGQPQPKTY</sequence>
<dbReference type="Pfam" id="PF01471">
    <property type="entry name" value="PG_binding_1"/>
    <property type="match status" value="1"/>
</dbReference>
<evidence type="ECO:0000256" key="8">
    <source>
        <dbReference type="SAM" id="MobiDB-lite"/>
    </source>
</evidence>
<evidence type="ECO:0000256" key="5">
    <source>
        <dbReference type="ARBA" id="ARBA00022984"/>
    </source>
</evidence>
<dbReference type="Gene3D" id="2.40.440.10">
    <property type="entry name" value="L,D-transpeptidase catalytic domain-like"/>
    <property type="match status" value="1"/>
</dbReference>